<dbReference type="PANTHER" id="PTHR16821">
    <property type="entry name" value="FRATAXIN"/>
    <property type="match status" value="1"/>
</dbReference>
<keyword evidence="14" id="KW-1185">Reference proteome</keyword>
<evidence type="ECO:0000256" key="5">
    <source>
        <dbReference type="ARBA" id="ARBA00022448"/>
    </source>
</evidence>
<evidence type="ECO:0000313" key="13">
    <source>
        <dbReference type="EMBL" id="QID78420.1"/>
    </source>
</evidence>
<dbReference type="PROSITE" id="PS50810">
    <property type="entry name" value="FRATAXIN_2"/>
    <property type="match status" value="1"/>
</dbReference>
<comment type="catalytic activity">
    <reaction evidence="12">
        <text>4 Fe(2+) + O2 + 4 H(+) = 4 Fe(3+) + 2 H2O</text>
        <dbReference type="Rhea" id="RHEA:11148"/>
        <dbReference type="ChEBI" id="CHEBI:15377"/>
        <dbReference type="ChEBI" id="CHEBI:15378"/>
        <dbReference type="ChEBI" id="CHEBI:15379"/>
        <dbReference type="ChEBI" id="CHEBI:29033"/>
        <dbReference type="ChEBI" id="CHEBI:29034"/>
        <dbReference type="EC" id="1.16.3.1"/>
    </reaction>
</comment>
<dbReference type="SMART" id="SM01219">
    <property type="entry name" value="Frataxin_Cyay"/>
    <property type="match status" value="1"/>
</dbReference>
<dbReference type="Pfam" id="PF01491">
    <property type="entry name" value="Frataxin_Cyay"/>
    <property type="match status" value="1"/>
</dbReference>
<dbReference type="InterPro" id="IPR020895">
    <property type="entry name" value="Frataxin_CS"/>
</dbReference>
<dbReference type="GO" id="GO:0008198">
    <property type="term" value="F:ferrous iron binding"/>
    <property type="evidence" value="ECO:0007669"/>
    <property type="project" value="TreeGrafter"/>
</dbReference>
<dbReference type="PROSITE" id="PS01344">
    <property type="entry name" value="FRATAXIN_1"/>
    <property type="match status" value="1"/>
</dbReference>
<dbReference type="GO" id="GO:0006879">
    <property type="term" value="P:intracellular iron ion homeostasis"/>
    <property type="evidence" value="ECO:0007669"/>
    <property type="project" value="UniProtKB-KW"/>
</dbReference>
<dbReference type="GO" id="GO:0016226">
    <property type="term" value="P:iron-sulfur cluster assembly"/>
    <property type="evidence" value="ECO:0007669"/>
    <property type="project" value="InterPro"/>
</dbReference>
<evidence type="ECO:0000256" key="4">
    <source>
        <dbReference type="ARBA" id="ARBA00022434"/>
    </source>
</evidence>
<comment type="similarity">
    <text evidence="2">Belongs to the frataxin family.</text>
</comment>
<evidence type="ECO:0000256" key="2">
    <source>
        <dbReference type="ARBA" id="ARBA00008183"/>
    </source>
</evidence>
<evidence type="ECO:0000256" key="1">
    <source>
        <dbReference type="ARBA" id="ARBA00004173"/>
    </source>
</evidence>
<keyword evidence="11" id="KW-0496">Mitochondrion</keyword>
<evidence type="ECO:0000256" key="8">
    <source>
        <dbReference type="ARBA" id="ARBA00023002"/>
    </source>
</evidence>
<evidence type="ECO:0000256" key="6">
    <source>
        <dbReference type="ARBA" id="ARBA00022496"/>
    </source>
</evidence>
<accession>A0A6C1DP82</accession>
<comment type="subcellular location">
    <subcellularLocation>
        <location evidence="1">Mitochondrion</location>
    </subcellularLocation>
</comment>
<dbReference type="FunFam" id="3.30.920.10:FF:000004">
    <property type="entry name" value="Mitochondrial chaperone Frataxin"/>
    <property type="match status" value="1"/>
</dbReference>
<keyword evidence="8" id="KW-0560">Oxidoreductase</keyword>
<dbReference type="SUPFAM" id="SSF55387">
    <property type="entry name" value="Frataxin/Nqo15-like"/>
    <property type="match status" value="1"/>
</dbReference>
<dbReference type="InterPro" id="IPR017789">
    <property type="entry name" value="Frataxin"/>
</dbReference>
<name>A0A6C1DP82_SACPS</name>
<dbReference type="EC" id="1.16.3.1" evidence="3"/>
<dbReference type="PANTHER" id="PTHR16821:SF2">
    <property type="entry name" value="FRATAXIN, MITOCHONDRIAL"/>
    <property type="match status" value="1"/>
</dbReference>
<keyword evidence="4" id="KW-0409">Iron storage</keyword>
<organism evidence="13 14">
    <name type="scientific">Saccharomyces pastorianus</name>
    <name type="common">Lager yeast</name>
    <name type="synonym">Saccharomyces cerevisiae x Saccharomyces eubayanus</name>
    <dbReference type="NCBI Taxonomy" id="27292"/>
    <lineage>
        <taxon>Eukaryota</taxon>
        <taxon>Fungi</taxon>
        <taxon>Dikarya</taxon>
        <taxon>Ascomycota</taxon>
        <taxon>Saccharomycotina</taxon>
        <taxon>Saccharomycetes</taxon>
        <taxon>Saccharomycetales</taxon>
        <taxon>Saccharomycetaceae</taxon>
        <taxon>Saccharomyces</taxon>
    </lineage>
</organism>
<dbReference type="InterPro" id="IPR002908">
    <property type="entry name" value="Frataxin/CyaY"/>
</dbReference>
<dbReference type="InterPro" id="IPR036524">
    <property type="entry name" value="Frataxin/CyaY_sf"/>
</dbReference>
<dbReference type="GO" id="GO:0008199">
    <property type="term" value="F:ferric iron binding"/>
    <property type="evidence" value="ECO:0007669"/>
    <property type="project" value="InterPro"/>
</dbReference>
<dbReference type="AlphaFoldDB" id="A0A6C1DP82"/>
<evidence type="ECO:0000256" key="7">
    <source>
        <dbReference type="ARBA" id="ARBA00022946"/>
    </source>
</evidence>
<dbReference type="NCBIfam" id="TIGR03421">
    <property type="entry name" value="FeS_CyaY"/>
    <property type="match status" value="1"/>
</dbReference>
<dbReference type="GO" id="GO:0006826">
    <property type="term" value="P:iron ion transport"/>
    <property type="evidence" value="ECO:0007669"/>
    <property type="project" value="UniProtKB-KW"/>
</dbReference>
<dbReference type="Proteomes" id="UP000501346">
    <property type="component" value="Chromosome ScIV"/>
</dbReference>
<evidence type="ECO:0000256" key="11">
    <source>
        <dbReference type="ARBA" id="ARBA00023128"/>
    </source>
</evidence>
<evidence type="ECO:0000256" key="10">
    <source>
        <dbReference type="ARBA" id="ARBA00023065"/>
    </source>
</evidence>
<dbReference type="GO" id="GO:0005739">
    <property type="term" value="C:mitochondrion"/>
    <property type="evidence" value="ECO:0007669"/>
    <property type="project" value="UniProtKB-SubCell"/>
</dbReference>
<reference evidence="13 14" key="1">
    <citation type="journal article" date="2019" name="BMC Genomics">
        <title>Chromosome level assembly and comparative genome analysis confirm lager-brewing yeasts originated from a single hybridization.</title>
        <authorList>
            <person name="Salazar A.N."/>
            <person name="Gorter de Vries A.R."/>
            <person name="van den Broek M."/>
            <person name="Brouwers N."/>
            <person name="de la Torre Cortes P."/>
            <person name="Kuijpers N.G.A."/>
            <person name="Daran J.G."/>
            <person name="Abeel T."/>
        </authorList>
    </citation>
    <scope>NUCLEOTIDE SEQUENCE [LARGE SCALE GENOMIC DNA]</scope>
    <source>
        <strain evidence="13 14">CBS 1483</strain>
    </source>
</reference>
<sequence>MIKRSLASLVRVSSVVGRRYMIAAAGGERARFCPAVTNKKNHTVNTFQKRFVESSTDGQVVPQEVLNLPLEKYHEEADDYLDHLLDSLEELSEAHPDCIPDVELSHGVMTLEIPAFGTYVINKQPPNKQIWLASPLSGPNRFDLLNGEWVSLRNGTKLTDILTEEVEKAISKSQ</sequence>
<dbReference type="EMBL" id="CP048985">
    <property type="protein sequence ID" value="QID78420.1"/>
    <property type="molecule type" value="Genomic_DNA"/>
</dbReference>
<evidence type="ECO:0000256" key="9">
    <source>
        <dbReference type="ARBA" id="ARBA00023004"/>
    </source>
</evidence>
<dbReference type="GO" id="GO:0051537">
    <property type="term" value="F:2 iron, 2 sulfur cluster binding"/>
    <property type="evidence" value="ECO:0007669"/>
    <property type="project" value="TreeGrafter"/>
</dbReference>
<dbReference type="GO" id="GO:0034986">
    <property type="term" value="F:iron chaperone activity"/>
    <property type="evidence" value="ECO:0007669"/>
    <property type="project" value="TreeGrafter"/>
</dbReference>
<keyword evidence="9" id="KW-0408">Iron</keyword>
<evidence type="ECO:0000313" key="14">
    <source>
        <dbReference type="Proteomes" id="UP000501346"/>
    </source>
</evidence>
<protein>
    <recommendedName>
        <fullName evidence="3">ferroxidase</fullName>
        <ecNumber evidence="3">1.16.3.1</ecNumber>
    </recommendedName>
</protein>
<gene>
    <name evidence="13" type="primary">YFH1_1</name>
    <name evidence="13" type="ORF">GRS66_000626</name>
</gene>
<proteinExistence type="inferred from homology"/>
<dbReference type="NCBIfam" id="TIGR03422">
    <property type="entry name" value="mito_frataxin"/>
    <property type="match status" value="1"/>
</dbReference>
<dbReference type="OrthoDB" id="1897642at2759"/>
<evidence type="ECO:0000256" key="3">
    <source>
        <dbReference type="ARBA" id="ARBA00013107"/>
    </source>
</evidence>
<keyword evidence="10" id="KW-0406">Ion transport</keyword>
<keyword evidence="6" id="KW-0410">Iron transport</keyword>
<dbReference type="GO" id="GO:0004322">
    <property type="term" value="F:ferroxidase activity"/>
    <property type="evidence" value="ECO:0007669"/>
    <property type="project" value="UniProtKB-EC"/>
</dbReference>
<dbReference type="Gene3D" id="3.30.920.10">
    <property type="entry name" value="Frataxin/CyaY"/>
    <property type="match status" value="1"/>
</dbReference>
<keyword evidence="7" id="KW-0809">Transit peptide</keyword>
<keyword evidence="5" id="KW-0813">Transport</keyword>
<evidence type="ECO:0000256" key="12">
    <source>
        <dbReference type="ARBA" id="ARBA00047990"/>
    </source>
</evidence>